<feature type="transmembrane region" description="Helical" evidence="1">
    <location>
        <begin position="23"/>
        <end position="42"/>
    </location>
</feature>
<keyword evidence="1" id="KW-1133">Transmembrane helix</keyword>
<keyword evidence="1" id="KW-0812">Transmembrane</keyword>
<dbReference type="EMBL" id="MU007050">
    <property type="protein sequence ID" value="KAF2429056.1"/>
    <property type="molecule type" value="Genomic_DNA"/>
</dbReference>
<proteinExistence type="predicted"/>
<dbReference type="SUPFAM" id="SSF51735">
    <property type="entry name" value="NAD(P)-binding Rossmann-fold domains"/>
    <property type="match status" value="1"/>
</dbReference>
<gene>
    <name evidence="2" type="ORF">EJ08DRAFT_698637</name>
</gene>
<organism evidence="2 3">
    <name type="scientific">Tothia fuscella</name>
    <dbReference type="NCBI Taxonomy" id="1048955"/>
    <lineage>
        <taxon>Eukaryota</taxon>
        <taxon>Fungi</taxon>
        <taxon>Dikarya</taxon>
        <taxon>Ascomycota</taxon>
        <taxon>Pezizomycotina</taxon>
        <taxon>Dothideomycetes</taxon>
        <taxon>Pleosporomycetidae</taxon>
        <taxon>Venturiales</taxon>
        <taxon>Cylindrosympodiaceae</taxon>
        <taxon>Tothia</taxon>
    </lineage>
</organism>
<name>A0A9P4NPR2_9PEZI</name>
<dbReference type="InterPro" id="IPR002347">
    <property type="entry name" value="SDR_fam"/>
</dbReference>
<keyword evidence="1" id="KW-0472">Membrane</keyword>
<evidence type="ECO:0000256" key="1">
    <source>
        <dbReference type="SAM" id="Phobius"/>
    </source>
</evidence>
<sequence>MQTPYLSFYDASKAAITMWSDTIQFELALLGVTVVTVMVGMVETNKSAEKWIEISSTAGQGNLKQYEMGQDKFAEKISN</sequence>
<protein>
    <submittedName>
        <fullName evidence="2">Uncharacterized protein</fullName>
    </submittedName>
</protein>
<evidence type="ECO:0000313" key="3">
    <source>
        <dbReference type="Proteomes" id="UP000800235"/>
    </source>
</evidence>
<dbReference type="Gene3D" id="3.40.50.720">
    <property type="entry name" value="NAD(P)-binding Rossmann-like Domain"/>
    <property type="match status" value="1"/>
</dbReference>
<dbReference type="InterPro" id="IPR036291">
    <property type="entry name" value="NAD(P)-bd_dom_sf"/>
</dbReference>
<dbReference type="Proteomes" id="UP000800235">
    <property type="component" value="Unassembled WGS sequence"/>
</dbReference>
<reference evidence="2" key="1">
    <citation type="journal article" date="2020" name="Stud. Mycol.">
        <title>101 Dothideomycetes genomes: a test case for predicting lifestyles and emergence of pathogens.</title>
        <authorList>
            <person name="Haridas S."/>
            <person name="Albert R."/>
            <person name="Binder M."/>
            <person name="Bloem J."/>
            <person name="Labutti K."/>
            <person name="Salamov A."/>
            <person name="Andreopoulos B."/>
            <person name="Baker S."/>
            <person name="Barry K."/>
            <person name="Bills G."/>
            <person name="Bluhm B."/>
            <person name="Cannon C."/>
            <person name="Castanera R."/>
            <person name="Culley D."/>
            <person name="Daum C."/>
            <person name="Ezra D."/>
            <person name="Gonzalez J."/>
            <person name="Henrissat B."/>
            <person name="Kuo A."/>
            <person name="Liang C."/>
            <person name="Lipzen A."/>
            <person name="Lutzoni F."/>
            <person name="Magnuson J."/>
            <person name="Mondo S."/>
            <person name="Nolan M."/>
            <person name="Ohm R."/>
            <person name="Pangilinan J."/>
            <person name="Park H.-J."/>
            <person name="Ramirez L."/>
            <person name="Alfaro M."/>
            <person name="Sun H."/>
            <person name="Tritt A."/>
            <person name="Yoshinaga Y."/>
            <person name="Zwiers L.-H."/>
            <person name="Turgeon B."/>
            <person name="Goodwin S."/>
            <person name="Spatafora J."/>
            <person name="Crous P."/>
            <person name="Grigoriev I."/>
        </authorList>
    </citation>
    <scope>NUCLEOTIDE SEQUENCE</scope>
    <source>
        <strain evidence="2">CBS 130266</strain>
    </source>
</reference>
<evidence type="ECO:0000313" key="2">
    <source>
        <dbReference type="EMBL" id="KAF2429056.1"/>
    </source>
</evidence>
<keyword evidence="3" id="KW-1185">Reference proteome</keyword>
<dbReference type="AlphaFoldDB" id="A0A9P4NPR2"/>
<accession>A0A9P4NPR2</accession>
<comment type="caution">
    <text evidence="2">The sequence shown here is derived from an EMBL/GenBank/DDBJ whole genome shotgun (WGS) entry which is preliminary data.</text>
</comment>
<dbReference type="Pfam" id="PF00106">
    <property type="entry name" value="adh_short"/>
    <property type="match status" value="1"/>
</dbReference>